<dbReference type="CDD" id="cd06261">
    <property type="entry name" value="TM_PBP2"/>
    <property type="match status" value="1"/>
</dbReference>
<dbReference type="Proteomes" id="UP000712673">
    <property type="component" value="Unassembled WGS sequence"/>
</dbReference>
<dbReference type="GO" id="GO:0055085">
    <property type="term" value="P:transmembrane transport"/>
    <property type="evidence" value="ECO:0007669"/>
    <property type="project" value="InterPro"/>
</dbReference>
<evidence type="ECO:0000256" key="2">
    <source>
        <dbReference type="ARBA" id="ARBA00022448"/>
    </source>
</evidence>
<feature type="transmembrane region" description="Helical" evidence="7">
    <location>
        <begin position="155"/>
        <end position="180"/>
    </location>
</feature>
<evidence type="ECO:0000313" key="9">
    <source>
        <dbReference type="EMBL" id="MBM3222265.1"/>
    </source>
</evidence>
<comment type="subcellular location">
    <subcellularLocation>
        <location evidence="1 7">Cell membrane</location>
        <topology evidence="1 7">Multi-pass membrane protein</topology>
    </subcellularLocation>
</comment>
<keyword evidence="5 7" id="KW-1133">Transmembrane helix</keyword>
<evidence type="ECO:0000313" key="10">
    <source>
        <dbReference type="Proteomes" id="UP000712673"/>
    </source>
</evidence>
<evidence type="ECO:0000256" key="7">
    <source>
        <dbReference type="RuleBase" id="RU363032"/>
    </source>
</evidence>
<feature type="transmembrane region" description="Helical" evidence="7">
    <location>
        <begin position="269"/>
        <end position="296"/>
    </location>
</feature>
<comment type="caution">
    <text evidence="9">The sequence shown here is derived from an EMBL/GenBank/DDBJ whole genome shotgun (WGS) entry which is preliminary data.</text>
</comment>
<keyword evidence="4 7" id="KW-0812">Transmembrane</keyword>
<proteinExistence type="inferred from homology"/>
<feature type="transmembrane region" description="Helical" evidence="7">
    <location>
        <begin position="316"/>
        <end position="335"/>
    </location>
</feature>
<name>A0A937VZ05_UNCTE</name>
<reference evidence="9" key="1">
    <citation type="submission" date="2019-03" db="EMBL/GenBank/DDBJ databases">
        <title>Lake Tanganyika Metagenome-Assembled Genomes (MAGs).</title>
        <authorList>
            <person name="Tran P."/>
        </authorList>
    </citation>
    <scope>NUCLEOTIDE SEQUENCE</scope>
    <source>
        <strain evidence="9">K_DeepCast_65m_m2_066</strain>
    </source>
</reference>
<evidence type="ECO:0000256" key="5">
    <source>
        <dbReference type="ARBA" id="ARBA00022989"/>
    </source>
</evidence>
<sequence length="353" mass="39579">MWAYILKRLLLMIPTLCGIVLVTFIVLQLVPGGPVERMIAQLRTGTRAGEGGAAGFAVQGDQRQRTAIQQEQIEYFQKLYGFDQPLHVQLGTWMIRLFTFDFGESYYRHTQVVDLVIDKLPVSISLGAWSFLITYLACIPLGIRKAVRHGSRFDALTSMLILVGYSIPGFVLGIFLIVLFGGGSFWSVFPLRGLTSDGFAELTWWRQILDYLWHLVLPLTCEVIGSFAVLTLLTKNSFLDEIHRQYVQTARAKGLSPRRVLFKHVFRNAIIPIILGFPSSFLALFFTGSLLIETLFSLDGLGLLSYEAIISRDYPVVMATLFVFSLLALVGNLLSDLSLMLVDPRISFESAPR</sequence>
<keyword evidence="6 7" id="KW-0472">Membrane</keyword>
<dbReference type="SUPFAM" id="SSF161098">
    <property type="entry name" value="MetI-like"/>
    <property type="match status" value="1"/>
</dbReference>
<feature type="transmembrane region" description="Helical" evidence="7">
    <location>
        <begin position="9"/>
        <end position="30"/>
    </location>
</feature>
<evidence type="ECO:0000256" key="3">
    <source>
        <dbReference type="ARBA" id="ARBA00022475"/>
    </source>
</evidence>
<evidence type="ECO:0000256" key="4">
    <source>
        <dbReference type="ARBA" id="ARBA00022692"/>
    </source>
</evidence>
<dbReference type="Pfam" id="PF00528">
    <property type="entry name" value="BPD_transp_1"/>
    <property type="match status" value="1"/>
</dbReference>
<dbReference type="EMBL" id="VGLS01000006">
    <property type="protein sequence ID" value="MBM3222265.1"/>
    <property type="molecule type" value="Genomic_DNA"/>
</dbReference>
<dbReference type="InterPro" id="IPR000515">
    <property type="entry name" value="MetI-like"/>
</dbReference>
<evidence type="ECO:0000259" key="8">
    <source>
        <dbReference type="PROSITE" id="PS50928"/>
    </source>
</evidence>
<dbReference type="GO" id="GO:0042884">
    <property type="term" value="P:microcin transport"/>
    <property type="evidence" value="ECO:0007669"/>
    <property type="project" value="TreeGrafter"/>
</dbReference>
<evidence type="ECO:0000256" key="1">
    <source>
        <dbReference type="ARBA" id="ARBA00004651"/>
    </source>
</evidence>
<organism evidence="9 10">
    <name type="scientific">Tectimicrobiota bacterium</name>
    <dbReference type="NCBI Taxonomy" id="2528274"/>
    <lineage>
        <taxon>Bacteria</taxon>
        <taxon>Pseudomonadati</taxon>
        <taxon>Nitrospinota/Tectimicrobiota group</taxon>
        <taxon>Candidatus Tectimicrobiota</taxon>
    </lineage>
</organism>
<dbReference type="PANTHER" id="PTHR30465">
    <property type="entry name" value="INNER MEMBRANE ABC TRANSPORTER"/>
    <property type="match status" value="1"/>
</dbReference>
<evidence type="ECO:0000256" key="6">
    <source>
        <dbReference type="ARBA" id="ARBA00023136"/>
    </source>
</evidence>
<feature type="domain" description="ABC transmembrane type-1" evidence="8">
    <location>
        <begin position="120"/>
        <end position="335"/>
    </location>
</feature>
<protein>
    <submittedName>
        <fullName evidence="9">ABC transporter permease subunit</fullName>
    </submittedName>
</protein>
<comment type="similarity">
    <text evidence="7">Belongs to the binding-protein-dependent transport system permease family.</text>
</comment>
<dbReference type="Gene3D" id="1.10.3720.10">
    <property type="entry name" value="MetI-like"/>
    <property type="match status" value="1"/>
</dbReference>
<keyword evidence="3" id="KW-1003">Cell membrane</keyword>
<feature type="transmembrane region" description="Helical" evidence="7">
    <location>
        <begin position="211"/>
        <end position="234"/>
    </location>
</feature>
<dbReference type="InterPro" id="IPR035906">
    <property type="entry name" value="MetI-like_sf"/>
</dbReference>
<accession>A0A937VZ05</accession>
<dbReference type="AlphaFoldDB" id="A0A937VZ05"/>
<dbReference type="PANTHER" id="PTHR30465:SF66">
    <property type="entry name" value="INNER MEMBRANE ABC TRANSPORTER PERMEASE PROTEIN YEJB"/>
    <property type="match status" value="1"/>
</dbReference>
<dbReference type="GO" id="GO:0005886">
    <property type="term" value="C:plasma membrane"/>
    <property type="evidence" value="ECO:0007669"/>
    <property type="project" value="UniProtKB-SubCell"/>
</dbReference>
<keyword evidence="2 7" id="KW-0813">Transport</keyword>
<dbReference type="PROSITE" id="PS50928">
    <property type="entry name" value="ABC_TM1"/>
    <property type="match status" value="1"/>
</dbReference>
<gene>
    <name evidence="9" type="ORF">FJZ47_00455</name>
</gene>
<feature type="transmembrane region" description="Helical" evidence="7">
    <location>
        <begin position="122"/>
        <end position="143"/>
    </location>
</feature>